<dbReference type="AlphaFoldDB" id="A0A7W7RAT1"/>
<sequence>MERQEGQMNMAMATAAYDDGTILCDDQGIAIRRYYPWGAKRIRYASIRGVETLSLTGVNTVRRWRIWGSGDFVHWWNFDPSRPKKRVALVLDVGHRVRPTITPDDAAAVARIITEKGQERWGRTPPR</sequence>
<comment type="caution">
    <text evidence="1">The sequence shown here is derived from an EMBL/GenBank/DDBJ whole genome shotgun (WGS) entry which is preliminary data.</text>
</comment>
<dbReference type="Proteomes" id="UP000540506">
    <property type="component" value="Unassembled WGS sequence"/>
</dbReference>
<evidence type="ECO:0000313" key="2">
    <source>
        <dbReference type="Proteomes" id="UP000540506"/>
    </source>
</evidence>
<protein>
    <submittedName>
        <fullName evidence="1">Uncharacterized protein</fullName>
    </submittedName>
</protein>
<organism evidence="1 2">
    <name type="scientific">Kitasatospora kifunensis</name>
    <name type="common">Streptomyces kifunensis</name>
    <dbReference type="NCBI Taxonomy" id="58351"/>
    <lineage>
        <taxon>Bacteria</taxon>
        <taxon>Bacillati</taxon>
        <taxon>Actinomycetota</taxon>
        <taxon>Actinomycetes</taxon>
        <taxon>Kitasatosporales</taxon>
        <taxon>Streptomycetaceae</taxon>
        <taxon>Kitasatospora</taxon>
    </lineage>
</organism>
<dbReference type="RefSeq" id="WP_246562192.1">
    <property type="nucleotide sequence ID" value="NZ_JACHJV010000003.1"/>
</dbReference>
<gene>
    <name evidence="1" type="ORF">FHR34_007648</name>
</gene>
<dbReference type="EMBL" id="JACHJV010000003">
    <property type="protein sequence ID" value="MBB4928551.1"/>
    <property type="molecule type" value="Genomic_DNA"/>
</dbReference>
<reference evidence="1 2" key="1">
    <citation type="submission" date="2020-08" db="EMBL/GenBank/DDBJ databases">
        <title>Sequencing the genomes of 1000 actinobacteria strains.</title>
        <authorList>
            <person name="Klenk H.-P."/>
        </authorList>
    </citation>
    <scope>NUCLEOTIDE SEQUENCE [LARGE SCALE GENOMIC DNA]</scope>
    <source>
        <strain evidence="1 2">DSM 41654</strain>
    </source>
</reference>
<name>A0A7W7RAT1_KITKI</name>
<accession>A0A7W7RAT1</accession>
<keyword evidence="2" id="KW-1185">Reference proteome</keyword>
<evidence type="ECO:0000313" key="1">
    <source>
        <dbReference type="EMBL" id="MBB4928551.1"/>
    </source>
</evidence>
<proteinExistence type="predicted"/>